<feature type="transmembrane region" description="Helical" evidence="14">
    <location>
        <begin position="2319"/>
        <end position="2341"/>
    </location>
</feature>
<evidence type="ECO:0000256" key="11">
    <source>
        <dbReference type="PROSITE-ProRule" id="PRU00371"/>
    </source>
</evidence>
<dbReference type="EMBL" id="JABDTM020024205">
    <property type="protein sequence ID" value="KAH0814536.1"/>
    <property type="molecule type" value="Genomic_DNA"/>
</dbReference>
<sequence length="2542" mass="285635">MGRRAGNECTIECLIGCSAKKTFRSSMPKCLVKTCGNYYGKTRGGYKVIYHMLPSNPKLHARWVDLCRNKKNVKVNAYARVCSDHFSEGCYQRDLQHELLGLPLRRKLKPDAVPDLNLPPRQPAEDDGRPWRLPMRSSIRIAQRKSMEFVTLDGSNSEKFADKVRFMARLLLKFQRNEKPVVALPTYDFELSLDKIQELQAADPRRNSWTICIICCRENEFFKLPLQEQNRDPNFPKRSSTRTNSRRNDPSAFTHLPPITHPFPDESETTLSADFNTHSRVLEVTVVGMTLTFAGSNRAAGAHVGYCNSSGVTQQTLIAVQRTSLRGICGSGFVHPGVKEVMGYQKVLPRQTVHFVGSLWGFFKARGYREEIAHLGTLLSPLATLMRSLCTRAGSEMQFAYFRAATYLVQFPPEPTGAPPHLAVPCTPINDPLTFPVRPCGPSRARRWRIDARDVTGAHLVGRGAWSKLELNQCVSAVPRSKPQQRIGVLVVADEITSDVIVVVNWNRRPSSLSGLLFGQHDPITLRVDVSGRDASVRCGGLQQFPSEDERRLHPACGKYVQNCSTARICSRHFTDDSYERDVQHELLGLPTRCRLKKGATPDRNLPMDFLKEETLPDSAIAILLAVGLVPAAKMPRQISGGLPQDVVISFVNLFPTQSRKLLNKFWRNPESIRLGDKNGSSRAGAGGRLSHSLRGYPPFIYIGVGVSQAEFEASDRLSKSPSTVRAIVHLPEGPAASLCVGLPRCLPSDQTDARVAQPTPTPPPSRASAAPMSSGAEVTSPRSLTKMQIMEDVREGCSVQPSSPGHAEERLNSDDKQTAEPEENGFEEEGSVGSNQVEEAPKKDADSEEAKEDKPAAEVENGETVKGENNLDANNVNEESCSNTSSEETPTKRKSESQDSANKRLRMDIQDNFISRDKILNEFIEMADCGSVEQLQMQTEQILAEIRTLNELAKEKEREWNNIIHLKKMKEELLLRMQRRKQVMLVNSDKNENGEVLFGESQTDCVGERLKNSSNQSILKANLTNPNKTLRVPGSGANKHRNILPKPQQYSQEMNGSLDYRQNKQRPVLDVQSIIADYRQRHPEIVPRRGRRIRNSHPDGKNSNNHILNFSSLALGSGSQVHHNVQGLDVNSELGILLNAMDASRNDSSRPSSAESSTPHEPSFKDMLVQFAKLSQSERHELIQNAIKPPPPYPEVTVHPVPTTNTVAPTNSLLHGILTKSPSKANTKTSFSPTLARLLTAPERGNSHSPTTAAIANNLNNAANMSISEILSTSKARNEITITPVGTQYEAPHKGKAAQDEDEAEDSADRLVIDESSEVLDGRGRGDNSSDAGDEVPQCQGCNQKSALFVCAGCGNQWYCSRDCQVDEVIVVESVLPVGCCRCPHGMNIQKFALVKIRKRTIFILACYLSWVGYLGQLGWIRPWVSRSPTTKRSIGGWGNKLRAYSAEVVIVRSISVALKQFNRVVRCQSQTSLFTFIVSMNRLNTEKLISLVSNYPLLYDAKHRDYGDLHKRDAIWQQIAGEMGVKADVCKAKWNILRGGYRRALRNRESGCTYSHRKWRFEDDLSFLKDCVMERRRHTTRREKGNPEHAENPGSDNDEEFTIIKEEPAEVVYETLSDNVQDDEWTSSCGSVGAAEVMKLANHGHSFDQKNDSGVEDGLKQFFLSLADTVKTLPPLVQAHVKAEVFRAVNSAEVKFLQEKNRSKEESEAMKPSSAHGWPCCQLSKLRPNPDMNASQIEKLINLVSCYPQLYNSNNVEYADQHKRDRIWSVIGQELSLSPELCRAKWTILRSGYRKALRNNQGELANSRKKWRFEDSMSFLKDYIQKRGARRVFEVRKDAPEDDEVKVEREEQEDDRTSSCDSLTIAEVLKMTTRQTSDEDGDAVTHFFLSMAETVKTLPPLVQARIKADVFSCLADEMGAKVSAGEKIRPREISEVKKVYDRSESESSDDFKSKPRSTTDVCFLIFLSLFLTVLLFLLGYCIFNGDIFRIVNGYDNCGNVCGRRNAINPEIKDEICQEASTLTEPFHIMIKNNDSSVVERRCVADCKDYPGYRRFFHRCVPIKNSTIVNKFFSKTGIKNFFQEVSEDFHLCWREFLYLCLISLAFSLLILILFRFLVGFVVWVVLIGVVLACCIGTVILWIMWHQSKQATDYLPERLIPDVDARKTGTYLAFAIAATVVTLLVILIIVVMRKRIELVVQLFKEAGKAMAAMPLLLLQPLLTFLSLGVVIALWFYFCLWIESSGHLTPKQPHVYQYQKDGWMKLTRWYNLLAMLWMCQFVIGCQHMVLAGAISDWYFNRNKNALGTPILRSGYNLVRYHLGSVALGSFLIAVVQFARVVLKCAEKYLHSHRGKCVDCALKCCQCCLYCFEKILKYMSRNAYIEIAMYGYSFCQAGRQAFKLLVSNVLRVTAINSVGDFVLFLGKVLVVAATVLIGVKMLQHKEGLQHMWVPLTLAGLFAYFVSHCFMTVYEMAIDTIFLCFCEDCEQNDGITKPYYMSRGLMEFVENSKKVLEAYESRQRGSQAWQQKVPTVSDSVDKTTI</sequence>
<feature type="compositionally biased region" description="Basic and acidic residues" evidence="13">
    <location>
        <begin position="890"/>
        <end position="904"/>
    </location>
</feature>
<feature type="region of interest" description="Disordered" evidence="13">
    <location>
        <begin position="751"/>
        <end position="904"/>
    </location>
</feature>
<feature type="transmembrane region" description="Helical" evidence="14">
    <location>
        <begin position="2122"/>
        <end position="2145"/>
    </location>
</feature>
<evidence type="ECO:0000256" key="14">
    <source>
        <dbReference type="SAM" id="Phobius"/>
    </source>
</evidence>
<dbReference type="Pfam" id="PF02944">
    <property type="entry name" value="BESS"/>
    <property type="match status" value="1"/>
</dbReference>
<evidence type="ECO:0000256" key="10">
    <source>
        <dbReference type="PROSITE-ProRule" id="PRU00309"/>
    </source>
</evidence>
<comment type="caution">
    <text evidence="18">The sequence shown here is derived from an EMBL/GenBank/DDBJ whole genome shotgun (WGS) entry which is preliminary data.</text>
</comment>
<feature type="transmembrane region" description="Helical" evidence="14">
    <location>
        <begin position="2419"/>
        <end position="2437"/>
    </location>
</feature>
<gene>
    <name evidence="18" type="ORF">GEV33_008255</name>
</gene>
<evidence type="ECO:0000256" key="3">
    <source>
        <dbReference type="ARBA" id="ARBA00022692"/>
    </source>
</evidence>
<feature type="compositionally biased region" description="Low complexity" evidence="13">
    <location>
        <begin position="875"/>
        <end position="889"/>
    </location>
</feature>
<feature type="transmembrane region" description="Helical" evidence="14">
    <location>
        <begin position="2171"/>
        <end position="2192"/>
    </location>
</feature>
<evidence type="ECO:0000256" key="13">
    <source>
        <dbReference type="SAM" id="MobiDB-lite"/>
    </source>
</evidence>
<organism evidence="18 19">
    <name type="scientific">Tenebrio molitor</name>
    <name type="common">Yellow mealworm beetle</name>
    <dbReference type="NCBI Taxonomy" id="7067"/>
    <lineage>
        <taxon>Eukaryota</taxon>
        <taxon>Metazoa</taxon>
        <taxon>Ecdysozoa</taxon>
        <taxon>Arthropoda</taxon>
        <taxon>Hexapoda</taxon>
        <taxon>Insecta</taxon>
        <taxon>Pterygota</taxon>
        <taxon>Neoptera</taxon>
        <taxon>Endopterygota</taxon>
        <taxon>Coleoptera</taxon>
        <taxon>Polyphaga</taxon>
        <taxon>Cucujiformia</taxon>
        <taxon>Tenebrionidae</taxon>
        <taxon>Tenebrio</taxon>
    </lineage>
</organism>
<proteinExistence type="inferred from homology"/>
<dbReference type="Proteomes" id="UP000719412">
    <property type="component" value="Unassembled WGS sequence"/>
</dbReference>
<evidence type="ECO:0000256" key="4">
    <source>
        <dbReference type="ARBA" id="ARBA00022723"/>
    </source>
</evidence>
<feature type="coiled-coil region" evidence="12">
    <location>
        <begin position="933"/>
        <end position="960"/>
    </location>
</feature>
<comment type="subcellular location">
    <subcellularLocation>
        <location evidence="1">Membrane</location>
        <topology evidence="1">Multi-pass membrane protein</topology>
    </subcellularLocation>
    <subcellularLocation>
        <location evidence="11">Nucleus</location>
    </subcellularLocation>
</comment>
<dbReference type="SMART" id="SM00980">
    <property type="entry name" value="THAP"/>
    <property type="match status" value="2"/>
</dbReference>
<reference evidence="18" key="2">
    <citation type="submission" date="2021-08" db="EMBL/GenBank/DDBJ databases">
        <authorList>
            <person name="Eriksson T."/>
        </authorList>
    </citation>
    <scope>NUCLEOTIDE SEQUENCE</scope>
    <source>
        <strain evidence="18">Stoneville</strain>
        <tissue evidence="18">Whole head</tissue>
    </source>
</reference>
<evidence type="ECO:0000259" key="17">
    <source>
        <dbReference type="PROSITE" id="PS51031"/>
    </source>
</evidence>
<dbReference type="GO" id="GO:0008270">
    <property type="term" value="F:zinc ion binding"/>
    <property type="evidence" value="ECO:0007669"/>
    <property type="project" value="UniProtKB-KW"/>
</dbReference>
<dbReference type="PANTHER" id="PTHR12385:SF96">
    <property type="entry name" value="CHOLINE TRANSPORTER-LIKE PROTEIN"/>
    <property type="match status" value="1"/>
</dbReference>
<dbReference type="GO" id="GO:0022857">
    <property type="term" value="F:transmembrane transporter activity"/>
    <property type="evidence" value="ECO:0007669"/>
    <property type="project" value="InterPro"/>
</dbReference>
<evidence type="ECO:0000256" key="5">
    <source>
        <dbReference type="ARBA" id="ARBA00022771"/>
    </source>
</evidence>
<keyword evidence="7 14" id="KW-1133">Transmembrane helix</keyword>
<keyword evidence="3 14" id="KW-0812">Transmembrane</keyword>
<dbReference type="GO" id="GO:0016020">
    <property type="term" value="C:membrane"/>
    <property type="evidence" value="ECO:0007669"/>
    <property type="project" value="UniProtKB-SubCell"/>
</dbReference>
<keyword evidence="5 10" id="KW-0863">Zinc-finger</keyword>
<dbReference type="InterPro" id="IPR004210">
    <property type="entry name" value="BESS_motif"/>
</dbReference>
<evidence type="ECO:0000256" key="6">
    <source>
        <dbReference type="ARBA" id="ARBA00022833"/>
    </source>
</evidence>
<dbReference type="GO" id="GO:0005634">
    <property type="term" value="C:nucleus"/>
    <property type="evidence" value="ECO:0007669"/>
    <property type="project" value="UniProtKB-SubCell"/>
</dbReference>
<keyword evidence="9 14" id="KW-0472">Membrane</keyword>
<accession>A0A8J6LI70</accession>
<dbReference type="Pfam" id="PF05485">
    <property type="entry name" value="THAP"/>
    <property type="match status" value="1"/>
</dbReference>
<dbReference type="GO" id="GO:0003677">
    <property type="term" value="F:DNA binding"/>
    <property type="evidence" value="ECO:0007669"/>
    <property type="project" value="UniProtKB-UniRule"/>
</dbReference>
<feature type="domain" description="MADF" evidence="16">
    <location>
        <begin position="1489"/>
        <end position="1575"/>
    </location>
</feature>
<feature type="region of interest" description="Disordered" evidence="13">
    <location>
        <begin position="227"/>
        <end position="260"/>
    </location>
</feature>
<feature type="transmembrane region" description="Helical" evidence="14">
    <location>
        <begin position="2097"/>
        <end position="2115"/>
    </location>
</feature>
<reference evidence="18" key="1">
    <citation type="journal article" date="2020" name="J Insects Food Feed">
        <title>The yellow mealworm (Tenebrio molitor) genome: a resource for the emerging insects as food and feed industry.</title>
        <authorList>
            <person name="Eriksson T."/>
            <person name="Andere A."/>
            <person name="Kelstrup H."/>
            <person name="Emery V."/>
            <person name="Picard C."/>
        </authorList>
    </citation>
    <scope>NUCLEOTIDE SEQUENCE</scope>
    <source>
        <strain evidence="18">Stoneville</strain>
        <tissue evidence="18">Whole head</tissue>
    </source>
</reference>
<evidence type="ECO:0000259" key="16">
    <source>
        <dbReference type="PROSITE" id="PS51029"/>
    </source>
</evidence>
<dbReference type="PROSITE" id="PS51029">
    <property type="entry name" value="MADF"/>
    <property type="match status" value="2"/>
</dbReference>
<feature type="compositionally biased region" description="Basic and acidic residues" evidence="13">
    <location>
        <begin position="807"/>
        <end position="820"/>
    </location>
</feature>
<evidence type="ECO:0000313" key="19">
    <source>
        <dbReference type="Proteomes" id="UP000719412"/>
    </source>
</evidence>
<feature type="region of interest" description="Disordered" evidence="13">
    <location>
        <begin position="1145"/>
        <end position="1164"/>
    </location>
</feature>
<evidence type="ECO:0000256" key="7">
    <source>
        <dbReference type="ARBA" id="ARBA00022989"/>
    </source>
</evidence>
<feature type="domain" description="MADF" evidence="16">
    <location>
        <begin position="1741"/>
        <end position="1827"/>
    </location>
</feature>
<dbReference type="SUPFAM" id="SSF57716">
    <property type="entry name" value="Glucocorticoid receptor-like (DNA-binding domain)"/>
    <property type="match status" value="1"/>
</dbReference>
<comment type="similarity">
    <text evidence="2">Belongs to the CTL (choline transporter-like) family.</text>
</comment>
<dbReference type="Gene3D" id="6.10.140.2220">
    <property type="match status" value="1"/>
</dbReference>
<dbReference type="InterPro" id="IPR006578">
    <property type="entry name" value="MADF-dom"/>
</dbReference>
<feature type="transmembrane region" description="Helical" evidence="14">
    <location>
        <begin position="1963"/>
        <end position="1985"/>
    </location>
</feature>
<dbReference type="Pfam" id="PF04515">
    <property type="entry name" value="Choline_transpo"/>
    <property type="match status" value="1"/>
</dbReference>
<keyword evidence="6" id="KW-0862">Zinc</keyword>
<feature type="region of interest" description="Disordered" evidence="13">
    <location>
        <begin position="1579"/>
        <end position="1601"/>
    </location>
</feature>
<dbReference type="InterPro" id="IPR006612">
    <property type="entry name" value="THAP_Znf"/>
</dbReference>
<evidence type="ECO:0000313" key="18">
    <source>
        <dbReference type="EMBL" id="KAH0814536.1"/>
    </source>
</evidence>
<dbReference type="Pfam" id="PF10545">
    <property type="entry name" value="MADF_DNA_bdg"/>
    <property type="match status" value="2"/>
</dbReference>
<feature type="compositionally biased region" description="Low complexity" evidence="13">
    <location>
        <begin position="767"/>
        <end position="777"/>
    </location>
</feature>
<dbReference type="InterPro" id="IPR007603">
    <property type="entry name" value="Choline_transptr-like"/>
</dbReference>
<feature type="transmembrane region" description="Helical" evidence="14">
    <location>
        <begin position="2213"/>
        <end position="2237"/>
    </location>
</feature>
<dbReference type="PROSITE" id="PS51031">
    <property type="entry name" value="BESS"/>
    <property type="match status" value="1"/>
</dbReference>
<feature type="domain" description="BESS" evidence="17">
    <location>
        <begin position="1658"/>
        <end position="1697"/>
    </location>
</feature>
<evidence type="ECO:0000259" key="15">
    <source>
        <dbReference type="PROSITE" id="PS50950"/>
    </source>
</evidence>
<dbReference type="PROSITE" id="PS50950">
    <property type="entry name" value="ZF_THAP"/>
    <property type="match status" value="1"/>
</dbReference>
<evidence type="ECO:0000256" key="12">
    <source>
        <dbReference type="SAM" id="Coils"/>
    </source>
</evidence>
<evidence type="ECO:0000256" key="1">
    <source>
        <dbReference type="ARBA" id="ARBA00004141"/>
    </source>
</evidence>
<dbReference type="SMART" id="SM00692">
    <property type="entry name" value="DM3"/>
    <property type="match status" value="2"/>
</dbReference>
<protein>
    <recommendedName>
        <fullName evidence="20">MADF domain-containing protein</fullName>
    </recommendedName>
</protein>
<dbReference type="SMART" id="SM00595">
    <property type="entry name" value="MADF"/>
    <property type="match status" value="2"/>
</dbReference>
<feature type="domain" description="THAP-type" evidence="15">
    <location>
        <begin position="27"/>
        <end position="117"/>
    </location>
</feature>
<name>A0A8J6LI70_TENMO</name>
<evidence type="ECO:0000256" key="9">
    <source>
        <dbReference type="ARBA" id="ARBA00023136"/>
    </source>
</evidence>
<keyword evidence="19" id="KW-1185">Reference proteome</keyword>
<evidence type="ECO:0008006" key="20">
    <source>
        <dbReference type="Google" id="ProtNLM"/>
    </source>
</evidence>
<evidence type="ECO:0000256" key="2">
    <source>
        <dbReference type="ARBA" id="ARBA00007168"/>
    </source>
</evidence>
<keyword evidence="4" id="KW-0479">Metal-binding</keyword>
<feature type="transmembrane region" description="Helical" evidence="14">
    <location>
        <begin position="2273"/>
        <end position="2298"/>
    </location>
</feature>
<feature type="transmembrane region" description="Helical" evidence="14">
    <location>
        <begin position="2449"/>
        <end position="2471"/>
    </location>
</feature>
<feature type="compositionally biased region" description="Basic and acidic residues" evidence="13">
    <location>
        <begin position="1584"/>
        <end position="1593"/>
    </location>
</feature>
<evidence type="ECO:0000256" key="8">
    <source>
        <dbReference type="ARBA" id="ARBA00023125"/>
    </source>
</evidence>
<feature type="region of interest" description="Disordered" evidence="13">
    <location>
        <begin position="1316"/>
        <end position="1337"/>
    </location>
</feature>
<keyword evidence="8 10" id="KW-0238">DNA-binding</keyword>
<dbReference type="PANTHER" id="PTHR12385">
    <property type="entry name" value="CHOLINE TRANSPORTER-LIKE (SLC FAMILY 44)"/>
    <property type="match status" value="1"/>
</dbReference>
<feature type="compositionally biased region" description="Acidic residues" evidence="13">
    <location>
        <begin position="821"/>
        <end position="831"/>
    </location>
</feature>
<keyword evidence="11" id="KW-0539">Nucleus</keyword>
<keyword evidence="12" id="KW-0175">Coiled coil</keyword>
<dbReference type="SUPFAM" id="SSF144232">
    <property type="entry name" value="HIT/MYND zinc finger-like"/>
    <property type="match status" value="1"/>
</dbReference>